<dbReference type="EMBL" id="GBXM01042705">
    <property type="protein sequence ID" value="JAH65872.1"/>
    <property type="molecule type" value="Transcribed_RNA"/>
</dbReference>
<reference evidence="1" key="2">
    <citation type="journal article" date="2015" name="Fish Shellfish Immunol.">
        <title>Early steps in the European eel (Anguilla anguilla)-Vibrio vulnificus interaction in the gills: Role of the RtxA13 toxin.</title>
        <authorList>
            <person name="Callol A."/>
            <person name="Pajuelo D."/>
            <person name="Ebbesson L."/>
            <person name="Teles M."/>
            <person name="MacKenzie S."/>
            <person name="Amaro C."/>
        </authorList>
    </citation>
    <scope>NUCLEOTIDE SEQUENCE</scope>
</reference>
<sequence length="43" mass="5094">MISVMYIKNTYSHTCSVWKKITLQKNTSNVTDLSVYIYQSIYQ</sequence>
<protein>
    <submittedName>
        <fullName evidence="1">Uncharacterized protein</fullName>
    </submittedName>
</protein>
<name>A0A0E9UJD5_ANGAN</name>
<proteinExistence type="predicted"/>
<accession>A0A0E9UJD5</accession>
<evidence type="ECO:0000313" key="1">
    <source>
        <dbReference type="EMBL" id="JAH65872.1"/>
    </source>
</evidence>
<dbReference type="AlphaFoldDB" id="A0A0E9UJD5"/>
<reference evidence="1" key="1">
    <citation type="submission" date="2014-11" db="EMBL/GenBank/DDBJ databases">
        <authorList>
            <person name="Amaro Gonzalez C."/>
        </authorList>
    </citation>
    <scope>NUCLEOTIDE SEQUENCE</scope>
</reference>
<organism evidence="1">
    <name type="scientific">Anguilla anguilla</name>
    <name type="common">European freshwater eel</name>
    <name type="synonym">Muraena anguilla</name>
    <dbReference type="NCBI Taxonomy" id="7936"/>
    <lineage>
        <taxon>Eukaryota</taxon>
        <taxon>Metazoa</taxon>
        <taxon>Chordata</taxon>
        <taxon>Craniata</taxon>
        <taxon>Vertebrata</taxon>
        <taxon>Euteleostomi</taxon>
        <taxon>Actinopterygii</taxon>
        <taxon>Neopterygii</taxon>
        <taxon>Teleostei</taxon>
        <taxon>Anguilliformes</taxon>
        <taxon>Anguillidae</taxon>
        <taxon>Anguilla</taxon>
    </lineage>
</organism>